<comment type="caution">
    <text evidence="1">The sequence shown here is derived from an EMBL/GenBank/DDBJ whole genome shotgun (WGS) entry which is preliminary data.</text>
</comment>
<organism evidence="1 2">
    <name type="scientific">Halalkalibacter nanhaiisediminis</name>
    <dbReference type="NCBI Taxonomy" id="688079"/>
    <lineage>
        <taxon>Bacteria</taxon>
        <taxon>Bacillati</taxon>
        <taxon>Bacillota</taxon>
        <taxon>Bacilli</taxon>
        <taxon>Bacillales</taxon>
        <taxon>Bacillaceae</taxon>
        <taxon>Halalkalibacter</taxon>
    </lineage>
</organism>
<dbReference type="Proteomes" id="UP000315711">
    <property type="component" value="Unassembled WGS sequence"/>
</dbReference>
<evidence type="ECO:0000313" key="1">
    <source>
        <dbReference type="EMBL" id="TWI55844.1"/>
    </source>
</evidence>
<sequence>MLKSFKNIFNAITKAHAHIPYPLLFTEQFMQTYTGFKDWGALVEAVGLHAPCEEALERAFHEQIHVRTKTCFSSWVEMRQKAEEVYYERHPFGLHPLH</sequence>
<proteinExistence type="predicted"/>
<dbReference type="OrthoDB" id="2889017at2"/>
<dbReference type="EMBL" id="VLKZ01000006">
    <property type="protein sequence ID" value="TWI55844.1"/>
    <property type="molecule type" value="Genomic_DNA"/>
</dbReference>
<protein>
    <submittedName>
        <fullName evidence="1">Uncharacterized protein</fullName>
    </submittedName>
</protein>
<reference evidence="1 2" key="1">
    <citation type="journal article" date="2015" name="Stand. Genomic Sci.">
        <title>Genomic Encyclopedia of Bacterial and Archaeal Type Strains, Phase III: the genomes of soil and plant-associated and newly described type strains.</title>
        <authorList>
            <person name="Whitman W.B."/>
            <person name="Woyke T."/>
            <person name="Klenk H.P."/>
            <person name="Zhou Y."/>
            <person name="Lilburn T.G."/>
            <person name="Beck B.J."/>
            <person name="De Vos P."/>
            <person name="Vandamme P."/>
            <person name="Eisen J.A."/>
            <person name="Garrity G."/>
            <person name="Hugenholtz P."/>
            <person name="Kyrpides N.C."/>
        </authorList>
    </citation>
    <scope>NUCLEOTIDE SEQUENCE [LARGE SCALE GENOMIC DNA]</scope>
    <source>
        <strain evidence="1 2">CGMCC 1.10116</strain>
    </source>
</reference>
<dbReference type="RefSeq" id="WP_144450705.1">
    <property type="nucleotide sequence ID" value="NZ_VLKZ01000006.1"/>
</dbReference>
<evidence type="ECO:0000313" key="2">
    <source>
        <dbReference type="Proteomes" id="UP000315711"/>
    </source>
</evidence>
<name>A0A562QGH5_9BACI</name>
<gene>
    <name evidence="1" type="ORF">IQ10_02404</name>
</gene>
<dbReference type="AlphaFoldDB" id="A0A562QGH5"/>
<accession>A0A562QGH5</accession>
<keyword evidence="2" id="KW-1185">Reference proteome</keyword>